<dbReference type="SUPFAM" id="SSF54211">
    <property type="entry name" value="Ribosomal protein S5 domain 2-like"/>
    <property type="match status" value="1"/>
</dbReference>
<dbReference type="OrthoDB" id="9802808at2"/>
<dbReference type="FunFam" id="3.40.50.670:FF:000003">
    <property type="entry name" value="DNA topoisomerase 4 subunit B"/>
    <property type="match status" value="1"/>
</dbReference>
<feature type="binding site" evidence="10">
    <location>
        <position position="41"/>
    </location>
    <ligand>
        <name>ATP</name>
        <dbReference type="ChEBI" id="CHEBI:30616"/>
    </ligand>
</feature>
<keyword evidence="4 10" id="KW-0547">Nucleotide-binding</keyword>
<dbReference type="Pfam" id="PF01751">
    <property type="entry name" value="Toprim"/>
    <property type="match status" value="1"/>
</dbReference>
<dbReference type="EMBL" id="AAVT01000001">
    <property type="protein sequence ID" value="EAW32806.1"/>
    <property type="molecule type" value="Genomic_DNA"/>
</dbReference>
<dbReference type="InterPro" id="IPR006171">
    <property type="entry name" value="TOPRIM_dom"/>
</dbReference>
<dbReference type="PANTHER" id="PTHR45866:SF4">
    <property type="entry name" value="DNA TOPOISOMERASE 4 SUBUNIT B"/>
    <property type="match status" value="1"/>
</dbReference>
<dbReference type="InterPro" id="IPR013760">
    <property type="entry name" value="Topo_IIA-like_dom_sf"/>
</dbReference>
<dbReference type="GO" id="GO:0007059">
    <property type="term" value="P:chromosome segregation"/>
    <property type="evidence" value="ECO:0007669"/>
    <property type="project" value="UniProtKB-UniRule"/>
</dbReference>
<dbReference type="PRINTS" id="PR00418">
    <property type="entry name" value="TPI2FAMILY"/>
</dbReference>
<comment type="caution">
    <text evidence="12">The sequence shown here is derived from an EMBL/GenBank/DDBJ whole genome shotgun (WGS) entry which is preliminary data.</text>
</comment>
<dbReference type="EC" id="5.6.2.2" evidence="10"/>
<dbReference type="InterPro" id="IPR003594">
    <property type="entry name" value="HATPase_dom"/>
</dbReference>
<evidence type="ECO:0000256" key="5">
    <source>
        <dbReference type="ARBA" id="ARBA00022840"/>
    </source>
</evidence>
<dbReference type="InterPro" id="IPR005737">
    <property type="entry name" value="TopoIV_B_Gneg"/>
</dbReference>
<dbReference type="GO" id="GO:0006265">
    <property type="term" value="P:DNA topological change"/>
    <property type="evidence" value="ECO:0007669"/>
    <property type="project" value="UniProtKB-UniRule"/>
</dbReference>
<dbReference type="InterPro" id="IPR013759">
    <property type="entry name" value="Topo_IIA_B_C"/>
</dbReference>
<evidence type="ECO:0000256" key="6">
    <source>
        <dbReference type="ARBA" id="ARBA00022842"/>
    </source>
</evidence>
<dbReference type="STRING" id="247633.GP2143_16161"/>
<keyword evidence="3" id="KW-0479">Metal-binding</keyword>
<dbReference type="GO" id="GO:0003677">
    <property type="term" value="F:DNA binding"/>
    <property type="evidence" value="ECO:0007669"/>
    <property type="project" value="UniProtKB-UniRule"/>
</dbReference>
<dbReference type="GO" id="GO:0005694">
    <property type="term" value="C:chromosome"/>
    <property type="evidence" value="ECO:0007669"/>
    <property type="project" value="InterPro"/>
</dbReference>
<dbReference type="FunFam" id="3.30.230.10:FF:000012">
    <property type="entry name" value="DNA topoisomerase 4 subunit B"/>
    <property type="match status" value="1"/>
</dbReference>
<dbReference type="Pfam" id="PF00204">
    <property type="entry name" value="DNA_gyraseB"/>
    <property type="match status" value="1"/>
</dbReference>
<dbReference type="InterPro" id="IPR001241">
    <property type="entry name" value="Topo_IIA"/>
</dbReference>
<dbReference type="CDD" id="cd00822">
    <property type="entry name" value="TopoII_Trans_DNA_gyrase"/>
    <property type="match status" value="1"/>
</dbReference>
<comment type="similarity">
    <text evidence="10">Belongs to the type II topoisomerase family. ParE type 1 subfamily.</text>
</comment>
<feature type="binding site" evidence="10">
    <location>
        <position position="333"/>
    </location>
    <ligand>
        <name>ATP</name>
        <dbReference type="ChEBI" id="CHEBI:30616"/>
    </ligand>
</feature>
<dbReference type="GO" id="GO:0003918">
    <property type="term" value="F:DNA topoisomerase type II (double strand cut, ATP-hydrolyzing) activity"/>
    <property type="evidence" value="ECO:0007669"/>
    <property type="project" value="UniProtKB-UniRule"/>
</dbReference>
<dbReference type="InterPro" id="IPR036890">
    <property type="entry name" value="HATPase_C_sf"/>
</dbReference>
<feature type="site" description="Interaction with DNA" evidence="10">
    <location>
        <position position="445"/>
    </location>
</feature>
<keyword evidence="6" id="KW-0460">Magnesium</keyword>
<dbReference type="Proteomes" id="UP000004931">
    <property type="component" value="Unassembled WGS sequence"/>
</dbReference>
<protein>
    <recommendedName>
        <fullName evidence="10">DNA topoisomerase 4 subunit B</fullName>
        <ecNumber evidence="10">5.6.2.2</ecNumber>
    </recommendedName>
    <alternativeName>
        <fullName evidence="10">Topoisomerase IV subunit B</fullName>
    </alternativeName>
</protein>
<evidence type="ECO:0000256" key="8">
    <source>
        <dbReference type="ARBA" id="ARBA00023125"/>
    </source>
</evidence>
<keyword evidence="5 10" id="KW-0067">ATP-binding</keyword>
<dbReference type="PROSITE" id="PS50880">
    <property type="entry name" value="TOPRIM"/>
    <property type="match status" value="1"/>
</dbReference>
<evidence type="ECO:0000259" key="11">
    <source>
        <dbReference type="PROSITE" id="PS50880"/>
    </source>
</evidence>
<proteinExistence type="inferred from homology"/>
<feature type="binding site" evidence="10">
    <location>
        <position position="68"/>
    </location>
    <ligand>
        <name>ATP</name>
        <dbReference type="ChEBI" id="CHEBI:30616"/>
    </ligand>
</feature>
<gene>
    <name evidence="10" type="primary">parE</name>
    <name evidence="12" type="ORF">GP2143_16161</name>
</gene>
<sequence length="627" mass="69194">MSDYNAGSIEVLTGLDPVRKRPGMYTETTRPNHLAQEVIDNSVDEALAGFAHQIDVIMHKDGSLTCSDDGRGMPVDMHPEQKKPGVEVILTTLHAGGKFNSDNYQFSGGLHGVGVSVVNALSKLLEITIRRDGEVYKMEFKNGDKSKDLEVIDSCGKRNTGTSIRFTPDGSYFDSAKFSVARMKHVLRAKAVLCPGLRVTCLDEASGEKEEWHYEDGLRDYMVASTHGWETLPKEPFIGSFSGSNEGVDWAVQWLPEGGELTTESYVNLIPTAQGGTHVNGLRTGLLEAIREFCEFRSLLPRGIKLSPDDIWDKCCYVLSSKLEDPQFSGQTKERLSSREAAAFVSGVAKDSFSLWLNQHTEDAEKLADMCINNAQSRMKKSKKVARKKVTSGPALPGKLADCSGNDVERGELFLVEGDSAGGSAKQGRDRQYQAILPLRGKILNTWEIDSQEILASEEVHNIAVAIGVDPASDDLSGLRYHKVCILADADSDGLHIATLICALFVRHFRPLVQAGHVFVAMPPLYRIDVGKDVYYALDDSEKQGILDRIEAENKKGKVNVQRFKGLGEMNPLQLRETVMSGDTRRLVRLSIESGDETNQLMDMLLAKKRSGDRKIWLEEKGNLAEV</sequence>
<reference evidence="12 13" key="1">
    <citation type="journal article" date="2010" name="J. Bacteriol.">
        <title>Genome sequence of the oligotrophic marine Gammaproteobacterium HTCC2143, isolated from the Oregon Coast.</title>
        <authorList>
            <person name="Oh H.M."/>
            <person name="Kang I."/>
            <person name="Ferriera S."/>
            <person name="Giovannoni S.J."/>
            <person name="Cho J.C."/>
        </authorList>
    </citation>
    <scope>NUCLEOTIDE SEQUENCE [LARGE SCALE GENOMIC DNA]</scope>
    <source>
        <strain evidence="12 13">HTCC2143</strain>
    </source>
</reference>
<feature type="domain" description="Toprim" evidence="11">
    <location>
        <begin position="411"/>
        <end position="524"/>
    </location>
</feature>
<dbReference type="AlphaFoldDB" id="A0Y9K2"/>
<keyword evidence="9 10" id="KW-0413">Isomerase</keyword>
<dbReference type="PANTHER" id="PTHR45866">
    <property type="entry name" value="DNA GYRASE/TOPOISOMERASE SUBUNIT B"/>
    <property type="match status" value="1"/>
</dbReference>
<dbReference type="InterPro" id="IPR014721">
    <property type="entry name" value="Ribsml_uS5_D2-typ_fold_subgr"/>
</dbReference>
<dbReference type="FunFam" id="3.30.565.10:FF:000002">
    <property type="entry name" value="DNA gyrase subunit B"/>
    <property type="match status" value="1"/>
</dbReference>
<dbReference type="InterPro" id="IPR018522">
    <property type="entry name" value="TopoIIA_CS"/>
</dbReference>
<feature type="site" description="Interaction with DNA" evidence="10">
    <location>
        <position position="496"/>
    </location>
</feature>
<evidence type="ECO:0000313" key="12">
    <source>
        <dbReference type="EMBL" id="EAW32806.1"/>
    </source>
</evidence>
<comment type="subunit">
    <text evidence="10">Heterotetramer composed of ParC and ParE.</text>
</comment>
<evidence type="ECO:0000256" key="1">
    <source>
        <dbReference type="ARBA" id="ARBA00000185"/>
    </source>
</evidence>
<dbReference type="Pfam" id="PF00986">
    <property type="entry name" value="DNA_gyraseB_C"/>
    <property type="match status" value="1"/>
</dbReference>
<keyword evidence="8 10" id="KW-0238">DNA-binding</keyword>
<dbReference type="InterPro" id="IPR013506">
    <property type="entry name" value="Topo_IIA_bsu_dom2"/>
</dbReference>
<organism evidence="12 13">
    <name type="scientific">marine gamma proteobacterium HTCC2143</name>
    <dbReference type="NCBI Taxonomy" id="247633"/>
    <lineage>
        <taxon>Bacteria</taxon>
        <taxon>Pseudomonadati</taxon>
        <taxon>Pseudomonadota</taxon>
        <taxon>Gammaproteobacteria</taxon>
        <taxon>Cellvibrionales</taxon>
        <taxon>Spongiibacteraceae</taxon>
        <taxon>BD1-7 clade</taxon>
    </lineage>
</organism>
<dbReference type="PRINTS" id="PR01098">
    <property type="entry name" value="TOPISMRASE4B"/>
</dbReference>
<feature type="binding site" evidence="10">
    <location>
        <begin position="109"/>
        <end position="115"/>
    </location>
    <ligand>
        <name>ATP</name>
        <dbReference type="ChEBI" id="CHEBI:30616"/>
    </ligand>
</feature>
<dbReference type="SUPFAM" id="SSF56719">
    <property type="entry name" value="Type II DNA topoisomerase"/>
    <property type="match status" value="1"/>
</dbReference>
<evidence type="ECO:0000256" key="9">
    <source>
        <dbReference type="ARBA" id="ARBA00023235"/>
    </source>
</evidence>
<evidence type="ECO:0000256" key="10">
    <source>
        <dbReference type="HAMAP-Rule" id="MF_00938"/>
    </source>
</evidence>
<dbReference type="CDD" id="cd16928">
    <property type="entry name" value="HATPase_GyrB-like"/>
    <property type="match status" value="1"/>
</dbReference>
<comment type="catalytic activity">
    <reaction evidence="1 10">
        <text>ATP-dependent breakage, passage and rejoining of double-stranded DNA.</text>
        <dbReference type="EC" id="5.6.2.2"/>
    </reaction>
</comment>
<dbReference type="GO" id="GO:0046872">
    <property type="term" value="F:metal ion binding"/>
    <property type="evidence" value="ECO:0007669"/>
    <property type="project" value="UniProtKB-KW"/>
</dbReference>
<keyword evidence="13" id="KW-1185">Reference proteome</keyword>
<dbReference type="PROSITE" id="PS00177">
    <property type="entry name" value="TOPOISOMERASE_II"/>
    <property type="match status" value="1"/>
</dbReference>
<dbReference type="Gene3D" id="3.30.230.10">
    <property type="match status" value="1"/>
</dbReference>
<evidence type="ECO:0000313" key="13">
    <source>
        <dbReference type="Proteomes" id="UP000004931"/>
    </source>
</evidence>
<comment type="function">
    <text evidence="10">Topoisomerase IV is essential for chromosome segregation. It relaxes supercoiled DNA. Performs the decatenation events required during the replication of a circular DNA molecule.</text>
</comment>
<dbReference type="eggNOG" id="COG0187">
    <property type="taxonomic scope" value="Bacteria"/>
</dbReference>
<feature type="site" description="Interaction with DNA" evidence="10">
    <location>
        <position position="614"/>
    </location>
</feature>
<dbReference type="InterPro" id="IPR020568">
    <property type="entry name" value="Ribosomal_Su5_D2-typ_SF"/>
</dbReference>
<dbReference type="HAMAP" id="MF_00938">
    <property type="entry name" value="ParE_type1"/>
    <property type="match status" value="1"/>
</dbReference>
<dbReference type="Pfam" id="PF02518">
    <property type="entry name" value="HATPase_c"/>
    <property type="match status" value="1"/>
</dbReference>
<evidence type="ECO:0000256" key="2">
    <source>
        <dbReference type="ARBA" id="ARBA00001946"/>
    </source>
</evidence>
<dbReference type="InterPro" id="IPR002288">
    <property type="entry name" value="DNA_gyrase_B_C"/>
</dbReference>
<feature type="binding site" evidence="10">
    <location>
        <position position="4"/>
    </location>
    <ligand>
        <name>ATP</name>
        <dbReference type="ChEBI" id="CHEBI:30616"/>
    </ligand>
</feature>
<dbReference type="SUPFAM" id="SSF55874">
    <property type="entry name" value="ATPase domain of HSP90 chaperone/DNA topoisomerase II/histidine kinase"/>
    <property type="match status" value="1"/>
</dbReference>
<keyword evidence="7 10" id="KW-0799">Topoisomerase</keyword>
<dbReference type="GO" id="GO:0005524">
    <property type="term" value="F:ATP binding"/>
    <property type="evidence" value="ECO:0007669"/>
    <property type="project" value="UniProtKB-UniRule"/>
</dbReference>
<evidence type="ECO:0000256" key="3">
    <source>
        <dbReference type="ARBA" id="ARBA00022723"/>
    </source>
</evidence>
<name>A0Y9K2_9GAMM</name>
<evidence type="ECO:0000256" key="4">
    <source>
        <dbReference type="ARBA" id="ARBA00022741"/>
    </source>
</evidence>
<accession>A0Y9K2</accession>
<dbReference type="SMART" id="SM00387">
    <property type="entry name" value="HATPase_c"/>
    <property type="match status" value="1"/>
</dbReference>
<dbReference type="Gene3D" id="3.30.565.10">
    <property type="entry name" value="Histidine kinase-like ATPase, C-terminal domain"/>
    <property type="match status" value="1"/>
</dbReference>
<dbReference type="NCBIfam" id="TIGR01055">
    <property type="entry name" value="parE_Gneg"/>
    <property type="match status" value="1"/>
</dbReference>
<evidence type="ECO:0000256" key="7">
    <source>
        <dbReference type="ARBA" id="ARBA00023029"/>
    </source>
</evidence>
<dbReference type="Gene3D" id="3.40.50.670">
    <property type="match status" value="1"/>
</dbReference>
<dbReference type="SMART" id="SM00433">
    <property type="entry name" value="TOP2c"/>
    <property type="match status" value="1"/>
</dbReference>
<comment type="cofactor">
    <cofactor evidence="2">
        <name>Mg(2+)</name>
        <dbReference type="ChEBI" id="CHEBI:18420"/>
    </cofactor>
</comment>